<keyword evidence="1" id="KW-0732">Signal</keyword>
<evidence type="ECO:0008006" key="6">
    <source>
        <dbReference type="Google" id="ProtNLM"/>
    </source>
</evidence>
<evidence type="ECO:0000313" key="5">
    <source>
        <dbReference type="Proteomes" id="UP000094313"/>
    </source>
</evidence>
<dbReference type="OrthoDB" id="9760654at2"/>
<sequence length="516" mass="56905">MMKKMRCATLSIGLAAMLLAASCKNQENNLIEIDNINVSYTESTEDFPNPERGFYRYSETHSSNYEALSAEELKGYRSLQSIQSANYKVLSTLVFRYYVLDDVVNTAISASFISNIKKDFEAARAAGVKLIPRFVYTVTAKSGSCPEGFICPPYGDAPKAIVLNHIAQLKPVLRDNADVIACVQLGFIGTWGEQYYSDFFGDASNNGGQGGKLLDNNWRDRIAVIKALLEAVPADRMVQLRYPQIKQRYLYGVNAPITSAALTESNAFTQSDIARLGYHNDCFMASVNDLGTYVDYGNSSSPSRSDGVVLNTLKDYFKADSKFVVVGGETCSDDYSPANNCEPAGKAQAEFASLHYSFINAHYNNAVNNDWHDGGCMDNIKRNLGYRFVLQSAGLPDNAVKGTQMNIKLNLKNVGYASPYNKRTVKLILRNTQNGALKSFDLATDVRKWYSGAVTVTEGIQIPADFPAGDYEMLLNLPDAYASIATKPEFSIRLANANVWEATTGYNKLNHTVKIN</sequence>
<feature type="chain" id="PRO_5009098828" description="DUF4832 domain-containing protein" evidence="1">
    <location>
        <begin position="21"/>
        <end position="516"/>
    </location>
</feature>
<feature type="domain" description="DUF4832" evidence="2">
    <location>
        <begin position="275"/>
        <end position="496"/>
    </location>
</feature>
<proteinExistence type="predicted"/>
<gene>
    <name evidence="4" type="ORF">BFS30_21275</name>
</gene>
<dbReference type="AlphaFoldDB" id="A0A1D7QLD9"/>
<evidence type="ECO:0000259" key="2">
    <source>
        <dbReference type="Pfam" id="PF16116"/>
    </source>
</evidence>
<protein>
    <recommendedName>
        <fullName evidence="6">DUF4832 domain-containing protein</fullName>
    </recommendedName>
</protein>
<feature type="domain" description="DUF4874" evidence="3">
    <location>
        <begin position="49"/>
        <end position="244"/>
    </location>
</feature>
<dbReference type="EMBL" id="CP017141">
    <property type="protein sequence ID" value="AOM79467.1"/>
    <property type="molecule type" value="Genomic_DNA"/>
</dbReference>
<dbReference type="PROSITE" id="PS51257">
    <property type="entry name" value="PROKAR_LIPOPROTEIN"/>
    <property type="match status" value="1"/>
</dbReference>
<organism evidence="4 5">
    <name type="scientific">Pedobacter steynii</name>
    <dbReference type="NCBI Taxonomy" id="430522"/>
    <lineage>
        <taxon>Bacteria</taxon>
        <taxon>Pseudomonadati</taxon>
        <taxon>Bacteroidota</taxon>
        <taxon>Sphingobacteriia</taxon>
        <taxon>Sphingobacteriales</taxon>
        <taxon>Sphingobacteriaceae</taxon>
        <taxon>Pedobacter</taxon>
    </lineage>
</organism>
<dbReference type="Proteomes" id="UP000094313">
    <property type="component" value="Chromosome"/>
</dbReference>
<reference evidence="4 5" key="1">
    <citation type="submission" date="2016-08" db="EMBL/GenBank/DDBJ databases">
        <authorList>
            <person name="Seilhamer J.J."/>
        </authorList>
    </citation>
    <scope>NUCLEOTIDE SEQUENCE [LARGE SCALE GENOMIC DNA]</scope>
    <source>
        <strain evidence="4 5">DX4</strain>
    </source>
</reference>
<feature type="signal peptide" evidence="1">
    <location>
        <begin position="1"/>
        <end position="20"/>
    </location>
</feature>
<keyword evidence="5" id="KW-1185">Reference proteome</keyword>
<evidence type="ECO:0000313" key="4">
    <source>
        <dbReference type="EMBL" id="AOM79467.1"/>
    </source>
</evidence>
<evidence type="ECO:0000259" key="3">
    <source>
        <dbReference type="Pfam" id="PF16173"/>
    </source>
</evidence>
<dbReference type="InterPro" id="IPR032267">
    <property type="entry name" value="DUF4832"/>
</dbReference>
<dbReference type="InterPro" id="IPR032379">
    <property type="entry name" value="DUF4874"/>
</dbReference>
<name>A0A1D7QLD9_9SPHI</name>
<dbReference type="Pfam" id="PF16173">
    <property type="entry name" value="DUF4874"/>
    <property type="match status" value="1"/>
</dbReference>
<accession>A0A1D7QLD9</accession>
<dbReference type="KEGG" id="psty:BFS30_21275"/>
<dbReference type="RefSeq" id="WP_069381129.1">
    <property type="nucleotide sequence ID" value="NZ_CP017141.1"/>
</dbReference>
<evidence type="ECO:0000256" key="1">
    <source>
        <dbReference type="SAM" id="SignalP"/>
    </source>
</evidence>
<dbReference type="Pfam" id="PF16116">
    <property type="entry name" value="DUF4832"/>
    <property type="match status" value="1"/>
</dbReference>